<sequence>MKDAKVLVQVFILISSEINRGICHSGAVCITRFTHVQFVKIQGTPLEIEGFGRLVIM</sequence>
<accession>A0A3B1CSB1</accession>
<reference evidence="1" key="1">
    <citation type="submission" date="2018-06" db="EMBL/GenBank/DDBJ databases">
        <authorList>
            <person name="Zhirakovskaya E."/>
        </authorList>
    </citation>
    <scope>NUCLEOTIDE SEQUENCE</scope>
</reference>
<evidence type="ECO:0000313" key="1">
    <source>
        <dbReference type="EMBL" id="VAX19557.1"/>
    </source>
</evidence>
<dbReference type="AlphaFoldDB" id="A0A3B1CSB1"/>
<organism evidence="1">
    <name type="scientific">hydrothermal vent metagenome</name>
    <dbReference type="NCBI Taxonomy" id="652676"/>
    <lineage>
        <taxon>unclassified sequences</taxon>
        <taxon>metagenomes</taxon>
        <taxon>ecological metagenomes</taxon>
    </lineage>
</organism>
<protein>
    <submittedName>
        <fullName evidence="1">Uncharacterized protein</fullName>
    </submittedName>
</protein>
<gene>
    <name evidence="1" type="ORF">MNBD_NITROSPINAE03-378</name>
</gene>
<proteinExistence type="predicted"/>
<dbReference type="EMBL" id="UOGB01000150">
    <property type="protein sequence ID" value="VAX19557.1"/>
    <property type="molecule type" value="Genomic_DNA"/>
</dbReference>
<name>A0A3B1CSB1_9ZZZZ</name>